<sequence length="74" mass="8521">MDPKMMYKIPLLETELSVADGAVIGAFGLTEERKKTEIAKGLYVHRLDDPSAVRTRPRCWLPRHHPFIFPAHKH</sequence>
<proteinExistence type="predicted"/>
<dbReference type="EMBL" id="OY731406">
    <property type="protein sequence ID" value="CAJ1973815.1"/>
    <property type="molecule type" value="Genomic_DNA"/>
</dbReference>
<dbReference type="Proteomes" id="UP001189624">
    <property type="component" value="Chromosome 9"/>
</dbReference>
<gene>
    <name evidence="1" type="ORF">AYBTSS11_LOCUS25881</name>
</gene>
<dbReference type="AlphaFoldDB" id="A0AA86T4E1"/>
<reference evidence="1" key="1">
    <citation type="submission" date="2023-10" db="EMBL/GenBank/DDBJ databases">
        <authorList>
            <person name="Domelevo Entfellner J.-B."/>
        </authorList>
    </citation>
    <scope>NUCLEOTIDE SEQUENCE</scope>
</reference>
<organism evidence="1 2">
    <name type="scientific">Sphenostylis stenocarpa</name>
    <dbReference type="NCBI Taxonomy" id="92480"/>
    <lineage>
        <taxon>Eukaryota</taxon>
        <taxon>Viridiplantae</taxon>
        <taxon>Streptophyta</taxon>
        <taxon>Embryophyta</taxon>
        <taxon>Tracheophyta</taxon>
        <taxon>Spermatophyta</taxon>
        <taxon>Magnoliopsida</taxon>
        <taxon>eudicotyledons</taxon>
        <taxon>Gunneridae</taxon>
        <taxon>Pentapetalae</taxon>
        <taxon>rosids</taxon>
        <taxon>fabids</taxon>
        <taxon>Fabales</taxon>
        <taxon>Fabaceae</taxon>
        <taxon>Papilionoideae</taxon>
        <taxon>50 kb inversion clade</taxon>
        <taxon>NPAAA clade</taxon>
        <taxon>indigoferoid/millettioid clade</taxon>
        <taxon>Phaseoleae</taxon>
        <taxon>Sphenostylis</taxon>
    </lineage>
</organism>
<evidence type="ECO:0000313" key="2">
    <source>
        <dbReference type="Proteomes" id="UP001189624"/>
    </source>
</evidence>
<accession>A0AA86T4E1</accession>
<protein>
    <submittedName>
        <fullName evidence="1">Uncharacterized protein</fullName>
    </submittedName>
</protein>
<name>A0AA86T4E1_9FABA</name>
<dbReference type="Gramene" id="rna-AYBTSS11_LOCUS25881">
    <property type="protein sequence ID" value="CAJ1973815.1"/>
    <property type="gene ID" value="gene-AYBTSS11_LOCUS25881"/>
</dbReference>
<keyword evidence="2" id="KW-1185">Reference proteome</keyword>
<evidence type="ECO:0000313" key="1">
    <source>
        <dbReference type="EMBL" id="CAJ1973815.1"/>
    </source>
</evidence>